<dbReference type="InterPro" id="IPR050385">
    <property type="entry name" value="Archaeal_FAD_synthase"/>
</dbReference>
<keyword evidence="2" id="KW-0548">Nucleotidyltransferase</keyword>
<evidence type="ECO:0000256" key="1">
    <source>
        <dbReference type="ARBA" id="ARBA00022679"/>
    </source>
</evidence>
<dbReference type="GO" id="GO:0016779">
    <property type="term" value="F:nucleotidyltransferase activity"/>
    <property type="evidence" value="ECO:0007669"/>
    <property type="project" value="UniProtKB-KW"/>
</dbReference>
<dbReference type="InterPro" id="IPR014729">
    <property type="entry name" value="Rossmann-like_a/b/a_fold"/>
</dbReference>
<dbReference type="NCBIfam" id="TIGR00125">
    <property type="entry name" value="cyt_tran_rel"/>
    <property type="match status" value="1"/>
</dbReference>
<proteinExistence type="predicted"/>
<dbReference type="AlphaFoldDB" id="A0A1F5NU40"/>
<comment type="caution">
    <text evidence="4">The sequence shown here is derived from an EMBL/GenBank/DDBJ whole genome shotgun (WGS) entry which is preliminary data.</text>
</comment>
<reference evidence="4 5" key="1">
    <citation type="journal article" date="2016" name="Nat. Commun.">
        <title>Thousands of microbial genomes shed light on interconnected biogeochemical processes in an aquifer system.</title>
        <authorList>
            <person name="Anantharaman K."/>
            <person name="Brown C.T."/>
            <person name="Hug L.A."/>
            <person name="Sharon I."/>
            <person name="Castelle C.J."/>
            <person name="Probst A.J."/>
            <person name="Thomas B.C."/>
            <person name="Singh A."/>
            <person name="Wilkins M.J."/>
            <person name="Karaoz U."/>
            <person name="Brodie E.L."/>
            <person name="Williams K.H."/>
            <person name="Hubbard S.S."/>
            <person name="Banfield J.F."/>
        </authorList>
    </citation>
    <scope>NUCLEOTIDE SEQUENCE [LARGE SCALE GENOMIC DNA]</scope>
</reference>
<sequence length="159" mass="18018">MTEQKKTVVAVSGGFDPIHAGHVRYFHDAKKLGDELVVILNNDNWLYKKKGYIFMNERERKEIIKSIKYVDHVVITNHPPDPQDMSVIKELRELKPDIFANGGDRVKSNVPEVEVCRKLDIKMIFNVGHGGKIQSSSELVRQAADKAPRKVAVKLKGKT</sequence>
<name>A0A1F5NU40_9BACT</name>
<evidence type="ECO:0000313" key="4">
    <source>
        <dbReference type="EMBL" id="OGE81158.1"/>
    </source>
</evidence>
<dbReference type="PANTHER" id="PTHR43793">
    <property type="entry name" value="FAD SYNTHASE"/>
    <property type="match status" value="1"/>
</dbReference>
<dbReference type="EMBL" id="MFEL01000010">
    <property type="protein sequence ID" value="OGE81158.1"/>
    <property type="molecule type" value="Genomic_DNA"/>
</dbReference>
<evidence type="ECO:0000256" key="2">
    <source>
        <dbReference type="ARBA" id="ARBA00022695"/>
    </source>
</evidence>
<evidence type="ECO:0000259" key="3">
    <source>
        <dbReference type="Pfam" id="PF01467"/>
    </source>
</evidence>
<dbReference type="Gene3D" id="3.40.50.620">
    <property type="entry name" value="HUPs"/>
    <property type="match status" value="1"/>
</dbReference>
<dbReference type="SUPFAM" id="SSF52374">
    <property type="entry name" value="Nucleotidylyl transferase"/>
    <property type="match status" value="1"/>
</dbReference>
<dbReference type="InterPro" id="IPR004821">
    <property type="entry name" value="Cyt_trans-like"/>
</dbReference>
<dbReference type="Proteomes" id="UP000178892">
    <property type="component" value="Unassembled WGS sequence"/>
</dbReference>
<accession>A0A1F5NU40</accession>
<keyword evidence="1" id="KW-0808">Transferase</keyword>
<gene>
    <name evidence="4" type="ORF">A2720_01290</name>
</gene>
<dbReference type="PANTHER" id="PTHR43793:SF1">
    <property type="entry name" value="FAD SYNTHASE"/>
    <property type="match status" value="1"/>
</dbReference>
<dbReference type="STRING" id="1817825.A2720_01290"/>
<protein>
    <recommendedName>
        <fullName evidence="3">Cytidyltransferase-like domain-containing protein</fullName>
    </recommendedName>
</protein>
<organism evidence="4 5">
    <name type="scientific">Candidatus Doudnabacteria bacterium RIFCSPHIGHO2_01_FULL_46_24</name>
    <dbReference type="NCBI Taxonomy" id="1817825"/>
    <lineage>
        <taxon>Bacteria</taxon>
        <taxon>Candidatus Doudnaibacteriota</taxon>
    </lineage>
</organism>
<evidence type="ECO:0000313" key="5">
    <source>
        <dbReference type="Proteomes" id="UP000178892"/>
    </source>
</evidence>
<feature type="domain" description="Cytidyltransferase-like" evidence="3">
    <location>
        <begin position="12"/>
        <end position="111"/>
    </location>
</feature>
<dbReference type="Pfam" id="PF01467">
    <property type="entry name" value="CTP_transf_like"/>
    <property type="match status" value="1"/>
</dbReference>